<dbReference type="Pfam" id="PF00550">
    <property type="entry name" value="PP-binding"/>
    <property type="match status" value="1"/>
</dbReference>
<dbReference type="RefSeq" id="WP_121974775.1">
    <property type="nucleotide sequence ID" value="NZ_OOGT01000128.1"/>
</dbReference>
<name>A0A2U3N106_9GAMM</name>
<sequence length="233" mass="26553">MFYIFPKKIEFNPSQTKWSLQSISSLLLIVALDEIRLLPDYEKSALYGHIRQLIKKAKALEIPIIELKTSEPQNAMVLLGQYLSPESQLVMTGLVNPQFKQIMQYMRSVTDKICVVEDAILLPGPEQHIQWINTISQEHIHHINTYNLTRLWALSAPTHLIMSSKGILLAIAEQLDIDALEINPEVNLREYGLDSVAMVSLIGLWRANGANITYEDLLENNSLIKLFNFLKIT</sequence>
<organism evidence="2 3">
    <name type="scientific">Acinetobacter stercoris</name>
    <dbReference type="NCBI Taxonomy" id="2126983"/>
    <lineage>
        <taxon>Bacteria</taxon>
        <taxon>Pseudomonadati</taxon>
        <taxon>Pseudomonadota</taxon>
        <taxon>Gammaproteobacteria</taxon>
        <taxon>Moraxellales</taxon>
        <taxon>Moraxellaceae</taxon>
        <taxon>Acinetobacter</taxon>
    </lineage>
</organism>
<evidence type="ECO:0000313" key="2">
    <source>
        <dbReference type="EMBL" id="SPL71352.1"/>
    </source>
</evidence>
<dbReference type="Gene3D" id="1.10.1200.10">
    <property type="entry name" value="ACP-like"/>
    <property type="match status" value="1"/>
</dbReference>
<dbReference type="SUPFAM" id="SSF47336">
    <property type="entry name" value="ACP-like"/>
    <property type="match status" value="1"/>
</dbReference>
<protein>
    <submittedName>
        <fullName evidence="2">Phosphopantetheine attachment site</fullName>
    </submittedName>
</protein>
<dbReference type="EMBL" id="OOGT01000128">
    <property type="protein sequence ID" value="SPL71352.1"/>
    <property type="molecule type" value="Genomic_DNA"/>
</dbReference>
<proteinExistence type="predicted"/>
<dbReference type="PROSITE" id="PS50075">
    <property type="entry name" value="CARRIER"/>
    <property type="match status" value="1"/>
</dbReference>
<dbReference type="OrthoDB" id="6702279at2"/>
<accession>A0A2U3N106</accession>
<dbReference type="InterPro" id="IPR009081">
    <property type="entry name" value="PP-bd_ACP"/>
</dbReference>
<reference evidence="3" key="1">
    <citation type="submission" date="2018-03" db="EMBL/GenBank/DDBJ databases">
        <authorList>
            <person name="Blom J."/>
        </authorList>
    </citation>
    <scope>NUCLEOTIDE SEQUENCE [LARGE SCALE GENOMIC DNA]</scope>
    <source>
        <strain evidence="3">KPC-SM-21</strain>
    </source>
</reference>
<evidence type="ECO:0000259" key="1">
    <source>
        <dbReference type="PROSITE" id="PS50075"/>
    </source>
</evidence>
<dbReference type="InParanoid" id="A0A2U3N106"/>
<dbReference type="Proteomes" id="UP000245974">
    <property type="component" value="Unassembled WGS sequence"/>
</dbReference>
<dbReference type="InterPro" id="IPR036736">
    <property type="entry name" value="ACP-like_sf"/>
</dbReference>
<dbReference type="AlphaFoldDB" id="A0A2U3N106"/>
<keyword evidence="3" id="KW-1185">Reference proteome</keyword>
<feature type="domain" description="Carrier" evidence="1">
    <location>
        <begin position="159"/>
        <end position="233"/>
    </location>
</feature>
<evidence type="ECO:0000313" key="3">
    <source>
        <dbReference type="Proteomes" id="UP000245974"/>
    </source>
</evidence>
<gene>
    <name evidence="2" type="ORF">KPC_2530</name>
</gene>